<keyword evidence="3" id="KW-1185">Reference proteome</keyword>
<dbReference type="PANTHER" id="PTHR13343:SF28">
    <property type="entry name" value="PENTATRICOPEPTIDE REPEAT (PPR) SUPERFAMILY PROTEIN"/>
    <property type="match status" value="1"/>
</dbReference>
<feature type="region of interest" description="Disordered" evidence="1">
    <location>
        <begin position="315"/>
        <end position="344"/>
    </location>
</feature>
<feature type="region of interest" description="Disordered" evidence="1">
    <location>
        <begin position="84"/>
        <end position="122"/>
    </location>
</feature>
<feature type="region of interest" description="Disordered" evidence="1">
    <location>
        <begin position="222"/>
        <end position="250"/>
    </location>
</feature>
<dbReference type="Proteomes" id="UP000685013">
    <property type="component" value="Chromosome 18"/>
</dbReference>
<evidence type="ECO:0000256" key="1">
    <source>
        <dbReference type="SAM" id="MobiDB-lite"/>
    </source>
</evidence>
<gene>
    <name evidence="2" type="ORF">SDJN03_28092</name>
</gene>
<evidence type="ECO:0000313" key="3">
    <source>
        <dbReference type="Proteomes" id="UP000685013"/>
    </source>
</evidence>
<dbReference type="PANTHER" id="PTHR13343">
    <property type="entry name" value="CREG1 PROTEIN"/>
    <property type="match status" value="1"/>
</dbReference>
<feature type="non-terminal residue" evidence="2">
    <location>
        <position position="1"/>
    </location>
</feature>
<protein>
    <recommendedName>
        <fullName evidence="4">Pentatricopeptide repeat superfamily protein</fullName>
    </recommendedName>
</protein>
<organism evidence="2 3">
    <name type="scientific">Cucurbita argyrosperma subsp. sororia</name>
    <dbReference type="NCBI Taxonomy" id="37648"/>
    <lineage>
        <taxon>Eukaryota</taxon>
        <taxon>Viridiplantae</taxon>
        <taxon>Streptophyta</taxon>
        <taxon>Embryophyta</taxon>
        <taxon>Tracheophyta</taxon>
        <taxon>Spermatophyta</taxon>
        <taxon>Magnoliopsida</taxon>
        <taxon>eudicotyledons</taxon>
        <taxon>Gunneridae</taxon>
        <taxon>Pentapetalae</taxon>
        <taxon>rosids</taxon>
        <taxon>fabids</taxon>
        <taxon>Cucurbitales</taxon>
        <taxon>Cucurbitaceae</taxon>
        <taxon>Cucurbiteae</taxon>
        <taxon>Cucurbita</taxon>
    </lineage>
</organism>
<proteinExistence type="predicted"/>
<name>A0AAV6M2R2_9ROSI</name>
<accession>A0AAV6M2R2</accession>
<evidence type="ECO:0008006" key="4">
    <source>
        <dbReference type="Google" id="ProtNLM"/>
    </source>
</evidence>
<sequence length="542" mass="60969">MIETALAVRFPAGANFCYSSALSHHRSAWTSEDVTNIGHASGFCRLLHSCASDVQWKRCRSLNSKSFLERNNFRKNGIHASAEHLGSASDPIKQNRRQYHPSEELVKSRSENAEDVRPTAAETSRTIIEVNSKATLMFVGLINDEVQENIIWPELPYVTDEHGNIYFQVKNTEEAMQNLTSENNFVQVLIGIDTMEMIDEINWFGPSEVDLGFEELDDEALNDEVDDDDGDGDGDGDDEDDDDEDDADDDYDADWVSVIEDEDDPNHSDETAGDWAKLETMRSSHPMHFAKKLSEAASDDPIDWMEQPPATLVIQGALRPTRREERSVIQRHLSSRHSSNSDINEAQKLEDNLENHGRIDNHGHESSSSNGLDDNISMNEVSFYRLEMTKVQLFTGHSHPSNVEIEDLMQAQPDAIAHSAEKIISRLREGGEKTTQALKSLCWRCKGIQVEEAVINGIDSIGFDVRVCSGTQVQTLRFAFDTRATSELSAEKQLNDLLFQRMQKTKQENRSKEESPVNQRKLEKLSDAPLATRSDIAEPTTI</sequence>
<comment type="caution">
    <text evidence="2">The sequence shown here is derived from an EMBL/GenBank/DDBJ whole genome shotgun (WGS) entry which is preliminary data.</text>
</comment>
<feature type="compositionally biased region" description="Basic and acidic residues" evidence="1">
    <location>
        <begin position="505"/>
        <end position="526"/>
    </location>
</feature>
<dbReference type="AlphaFoldDB" id="A0AAV6M2R2"/>
<reference evidence="2 3" key="1">
    <citation type="journal article" date="2021" name="Hortic Res">
        <title>The domestication of Cucurbita argyrosperma as revealed by the genome of its wild relative.</title>
        <authorList>
            <person name="Barrera-Redondo J."/>
            <person name="Sanchez-de la Vega G."/>
            <person name="Aguirre-Liguori J.A."/>
            <person name="Castellanos-Morales G."/>
            <person name="Gutierrez-Guerrero Y.T."/>
            <person name="Aguirre-Dugua X."/>
            <person name="Aguirre-Planter E."/>
            <person name="Tenaillon M.I."/>
            <person name="Lira-Saade R."/>
            <person name="Eguiarte L.E."/>
        </authorList>
    </citation>
    <scope>NUCLEOTIDE SEQUENCE [LARGE SCALE GENOMIC DNA]</scope>
    <source>
        <strain evidence="2">JBR-2021</strain>
    </source>
</reference>
<evidence type="ECO:0000313" key="2">
    <source>
        <dbReference type="EMBL" id="KAG6574205.1"/>
    </source>
</evidence>
<dbReference type="EMBL" id="JAGKQH010000018">
    <property type="protein sequence ID" value="KAG6574205.1"/>
    <property type="molecule type" value="Genomic_DNA"/>
</dbReference>
<feature type="compositionally biased region" description="Basic and acidic residues" evidence="1">
    <location>
        <begin position="100"/>
        <end position="117"/>
    </location>
</feature>
<feature type="region of interest" description="Disordered" evidence="1">
    <location>
        <begin position="504"/>
        <end position="542"/>
    </location>
</feature>